<organism evidence="1 2">
    <name type="scientific">Photorhabdus laumondii subsp. laumondii (strain DSM 15139 / CIP 105565 / TT01)</name>
    <name type="common">Photorhabdus luminescens subsp. laumondii</name>
    <dbReference type="NCBI Taxonomy" id="243265"/>
    <lineage>
        <taxon>Bacteria</taxon>
        <taxon>Pseudomonadati</taxon>
        <taxon>Pseudomonadota</taxon>
        <taxon>Gammaproteobacteria</taxon>
        <taxon>Enterobacterales</taxon>
        <taxon>Morganellaceae</taxon>
        <taxon>Photorhabdus</taxon>
    </lineage>
</organism>
<dbReference type="AlphaFoldDB" id="Q7N8C0"/>
<proteinExistence type="predicted"/>
<protein>
    <submittedName>
        <fullName evidence="1">Photorhabdus luminescens subsp. laumondii TTO1 complete genome segment 3/17</fullName>
    </submittedName>
</protein>
<evidence type="ECO:0000313" key="1">
    <source>
        <dbReference type="EMBL" id="CAE13104.1"/>
    </source>
</evidence>
<name>Q7N8C0_PHOLL</name>
<dbReference type="EMBL" id="BX571861">
    <property type="protein sequence ID" value="CAE13104.1"/>
    <property type="molecule type" value="Genomic_DNA"/>
</dbReference>
<sequence>MKVGTKLNEMLGFAKELEEVGISNGDLTKKLEARIQVSNLSTALLPKKQSTSKQDVELAKKCFNALIQERKS</sequence>
<keyword evidence="2" id="KW-1185">Reference proteome</keyword>
<gene>
    <name evidence="1" type="ordered locus">plu0809</name>
</gene>
<dbReference type="HOGENOM" id="CLU_2718823_0_0_6"/>
<accession>Q7N8C0</accession>
<reference evidence="2" key="1">
    <citation type="journal article" date="2003" name="Nat. Biotechnol.">
        <title>The genome sequence of the entomopathogenic bacterium Photorhabdus luminescens.</title>
        <authorList>
            <person name="Duchaud E."/>
            <person name="Rusniok C."/>
            <person name="Frangeul L."/>
            <person name="Buchrieser C."/>
            <person name="Givaudan A."/>
            <person name="Taourit S."/>
            <person name="Bocs S."/>
            <person name="Boursaux-Eude C."/>
            <person name="Chandler M."/>
            <person name="Charles J.-F."/>
            <person name="Dassa E."/>
            <person name="Derose R."/>
            <person name="Derzelle S."/>
            <person name="Freyssinet G."/>
            <person name="Gaudriault S."/>
            <person name="Medigue C."/>
            <person name="Lanois A."/>
            <person name="Powell K."/>
            <person name="Siguier P."/>
            <person name="Vincent R."/>
            <person name="Wingate V."/>
            <person name="Zouine M."/>
            <person name="Glaser P."/>
            <person name="Boemare N."/>
            <person name="Danchin A."/>
            <person name="Kunst F."/>
        </authorList>
    </citation>
    <scope>NUCLEOTIDE SEQUENCE [LARGE SCALE GENOMIC DNA]</scope>
    <source>
        <strain evidence="2">DSM 15139 / CIP 105565 / TT01</strain>
    </source>
</reference>
<evidence type="ECO:0000313" key="2">
    <source>
        <dbReference type="Proteomes" id="UP000002514"/>
    </source>
</evidence>
<dbReference type="STRING" id="243265.plu0809"/>
<dbReference type="KEGG" id="plu:plu0809"/>
<dbReference type="Proteomes" id="UP000002514">
    <property type="component" value="Chromosome"/>
</dbReference>